<dbReference type="SUPFAM" id="SSF57667">
    <property type="entry name" value="beta-beta-alpha zinc fingers"/>
    <property type="match status" value="2"/>
</dbReference>
<evidence type="ECO:0000313" key="11">
    <source>
        <dbReference type="EMBL" id="KAE9025785.1"/>
    </source>
</evidence>
<gene>
    <name evidence="12" type="ORF">PR001_g5459</name>
    <name evidence="11" type="ORF">PR002_g11082</name>
    <name evidence="13" type="ORF">PR003_g5682</name>
</gene>
<feature type="region of interest" description="Disordered" evidence="9">
    <location>
        <begin position="271"/>
        <end position="295"/>
    </location>
</feature>
<keyword evidence="5" id="KW-0862">Zinc</keyword>
<dbReference type="Proteomes" id="UP000434957">
    <property type="component" value="Unassembled WGS sequence"/>
</dbReference>
<dbReference type="OrthoDB" id="8117402at2759"/>
<evidence type="ECO:0000313" key="14">
    <source>
        <dbReference type="Proteomes" id="UP000429607"/>
    </source>
</evidence>
<dbReference type="InterPro" id="IPR013087">
    <property type="entry name" value="Znf_C2H2_type"/>
</dbReference>
<dbReference type="Proteomes" id="UP000435112">
    <property type="component" value="Unassembled WGS sequence"/>
</dbReference>
<dbReference type="GO" id="GO:0045944">
    <property type="term" value="P:positive regulation of transcription by RNA polymerase II"/>
    <property type="evidence" value="ECO:0007669"/>
    <property type="project" value="UniProtKB-ARBA"/>
</dbReference>
<organism evidence="11 16">
    <name type="scientific">Phytophthora rubi</name>
    <dbReference type="NCBI Taxonomy" id="129364"/>
    <lineage>
        <taxon>Eukaryota</taxon>
        <taxon>Sar</taxon>
        <taxon>Stramenopiles</taxon>
        <taxon>Oomycota</taxon>
        <taxon>Peronosporomycetes</taxon>
        <taxon>Peronosporales</taxon>
        <taxon>Peronosporaceae</taxon>
        <taxon>Phytophthora</taxon>
    </lineage>
</organism>
<dbReference type="GO" id="GO:0000978">
    <property type="term" value="F:RNA polymerase II cis-regulatory region sequence-specific DNA binding"/>
    <property type="evidence" value="ECO:0007669"/>
    <property type="project" value="TreeGrafter"/>
</dbReference>
<evidence type="ECO:0000256" key="8">
    <source>
        <dbReference type="PROSITE-ProRule" id="PRU00042"/>
    </source>
</evidence>
<protein>
    <recommendedName>
        <fullName evidence="10">C2H2-type domain-containing protein</fullName>
    </recommendedName>
</protein>
<keyword evidence="2" id="KW-0479">Metal-binding</keyword>
<evidence type="ECO:0000256" key="7">
    <source>
        <dbReference type="ARBA" id="ARBA00023242"/>
    </source>
</evidence>
<keyword evidence="4 8" id="KW-0863">Zinc-finger</keyword>
<name>A0A6A3M7W3_9STRA</name>
<evidence type="ECO:0000313" key="12">
    <source>
        <dbReference type="EMBL" id="KAE9044227.1"/>
    </source>
</evidence>
<feature type="domain" description="C2H2-type" evidence="10">
    <location>
        <begin position="141"/>
        <end position="170"/>
    </location>
</feature>
<dbReference type="GO" id="GO:0005634">
    <property type="term" value="C:nucleus"/>
    <property type="evidence" value="ECO:0007669"/>
    <property type="project" value="UniProtKB-SubCell"/>
</dbReference>
<dbReference type="InterPro" id="IPR050329">
    <property type="entry name" value="GLI_C2H2-zinc-finger"/>
</dbReference>
<dbReference type="EMBL" id="QXFU01000652">
    <property type="protein sequence ID" value="KAE9025785.1"/>
    <property type="molecule type" value="Genomic_DNA"/>
</dbReference>
<dbReference type="AlphaFoldDB" id="A0A6A3M7W3"/>
<dbReference type="PANTHER" id="PTHR19818:SF139">
    <property type="entry name" value="PAIR-RULE PROTEIN ODD-PAIRED"/>
    <property type="match status" value="1"/>
</dbReference>
<dbReference type="Proteomes" id="UP000429607">
    <property type="component" value="Unassembled WGS sequence"/>
</dbReference>
<evidence type="ECO:0000256" key="5">
    <source>
        <dbReference type="ARBA" id="ARBA00022833"/>
    </source>
</evidence>
<evidence type="ECO:0000256" key="6">
    <source>
        <dbReference type="ARBA" id="ARBA00023125"/>
    </source>
</evidence>
<dbReference type="InterPro" id="IPR036236">
    <property type="entry name" value="Znf_C2H2_sf"/>
</dbReference>
<dbReference type="FunFam" id="3.30.160.60:FF:000045">
    <property type="entry name" value="ZFP69 zinc finger protein B"/>
    <property type="match status" value="1"/>
</dbReference>
<evidence type="ECO:0000259" key="10">
    <source>
        <dbReference type="PROSITE" id="PS50157"/>
    </source>
</evidence>
<feature type="domain" description="C2H2-type" evidence="10">
    <location>
        <begin position="171"/>
        <end position="196"/>
    </location>
</feature>
<comment type="caution">
    <text evidence="11">The sequence shown here is derived from an EMBL/GenBank/DDBJ whole genome shotgun (WGS) entry which is preliminary data.</text>
</comment>
<dbReference type="PROSITE" id="PS00028">
    <property type="entry name" value="ZINC_FINGER_C2H2_1"/>
    <property type="match status" value="4"/>
</dbReference>
<dbReference type="Pfam" id="PF00096">
    <property type="entry name" value="zf-C2H2"/>
    <property type="match status" value="4"/>
</dbReference>
<proteinExistence type="predicted"/>
<accession>A0A6A3M7W3</accession>
<sequence>MGISADDDANFSHAKRVQVSAPDCAADSLILQLNVDPPKCLTPIDRSMSTAVYQSVSTMTPRFATEVLNPIALSSHAPFLSFQCGECPRQFSRRYALQEHLATHTGEKPYVCPARGCAKRFTTTSNLARHRRLHGDELQPLACPAPACRKTFSTAHKLQRHLRVHSSTPTRRCKFANCNKTFSSTGNLNRHMRNQHMRFGHPLASEARKLDQSPTSVDADPASMFAWGGDSSISAATAQVTPIGEDLALDASSEHDVSDEELLEVLSCLLDDEPMSSKEEAQQDAPATESTATAF</sequence>
<dbReference type="Gene3D" id="3.30.160.60">
    <property type="entry name" value="Classic Zinc Finger"/>
    <property type="match status" value="4"/>
</dbReference>
<dbReference type="GO" id="GO:0008270">
    <property type="term" value="F:zinc ion binding"/>
    <property type="evidence" value="ECO:0007669"/>
    <property type="project" value="UniProtKB-KW"/>
</dbReference>
<evidence type="ECO:0000313" key="13">
    <source>
        <dbReference type="EMBL" id="KAE9349845.1"/>
    </source>
</evidence>
<dbReference type="SMART" id="SM00355">
    <property type="entry name" value="ZnF_C2H2"/>
    <property type="match status" value="4"/>
</dbReference>
<keyword evidence="7" id="KW-0539">Nucleus</keyword>
<keyword evidence="15" id="KW-1185">Reference proteome</keyword>
<dbReference type="PROSITE" id="PS50157">
    <property type="entry name" value="ZINC_FINGER_C2H2_2"/>
    <property type="match status" value="4"/>
</dbReference>
<dbReference type="FunFam" id="3.30.160.60:FF:000690">
    <property type="entry name" value="Zinc finger protein 354C"/>
    <property type="match status" value="1"/>
</dbReference>
<reference evidence="14 16" key="1">
    <citation type="submission" date="2018-09" db="EMBL/GenBank/DDBJ databases">
        <title>Genomic investigation of the strawberry pathogen Phytophthora fragariae indicates pathogenicity is determined by transcriptional variation in three key races.</title>
        <authorList>
            <person name="Adams T.M."/>
            <person name="Armitage A.D."/>
            <person name="Sobczyk M.K."/>
            <person name="Bates H.J."/>
            <person name="Dunwell J.M."/>
            <person name="Nellist C.F."/>
            <person name="Harrison R.J."/>
        </authorList>
    </citation>
    <scope>NUCLEOTIDE SEQUENCE [LARGE SCALE GENOMIC DNA]</scope>
    <source>
        <strain evidence="12 14">SCRP249</strain>
        <strain evidence="11 16">SCRP324</strain>
        <strain evidence="13 15">SCRP333</strain>
    </source>
</reference>
<evidence type="ECO:0000256" key="2">
    <source>
        <dbReference type="ARBA" id="ARBA00022723"/>
    </source>
</evidence>
<feature type="domain" description="C2H2-type" evidence="10">
    <location>
        <begin position="82"/>
        <end position="109"/>
    </location>
</feature>
<comment type="subcellular location">
    <subcellularLocation>
        <location evidence="1">Nucleus</location>
    </subcellularLocation>
</comment>
<dbReference type="GO" id="GO:0000981">
    <property type="term" value="F:DNA-binding transcription factor activity, RNA polymerase II-specific"/>
    <property type="evidence" value="ECO:0007669"/>
    <property type="project" value="TreeGrafter"/>
</dbReference>
<dbReference type="EMBL" id="QXFV01000243">
    <property type="protein sequence ID" value="KAE9044227.1"/>
    <property type="molecule type" value="Genomic_DNA"/>
</dbReference>
<evidence type="ECO:0000256" key="9">
    <source>
        <dbReference type="SAM" id="MobiDB-lite"/>
    </source>
</evidence>
<evidence type="ECO:0000313" key="15">
    <source>
        <dbReference type="Proteomes" id="UP000434957"/>
    </source>
</evidence>
<dbReference type="EMBL" id="QXFT01000240">
    <property type="protein sequence ID" value="KAE9349845.1"/>
    <property type="molecule type" value="Genomic_DNA"/>
</dbReference>
<feature type="domain" description="C2H2-type" evidence="10">
    <location>
        <begin position="110"/>
        <end position="139"/>
    </location>
</feature>
<evidence type="ECO:0000256" key="1">
    <source>
        <dbReference type="ARBA" id="ARBA00004123"/>
    </source>
</evidence>
<dbReference type="PANTHER" id="PTHR19818">
    <property type="entry name" value="ZINC FINGER PROTEIN ZIC AND GLI"/>
    <property type="match status" value="1"/>
</dbReference>
<evidence type="ECO:0000256" key="4">
    <source>
        <dbReference type="ARBA" id="ARBA00022771"/>
    </source>
</evidence>
<keyword evidence="3" id="KW-0677">Repeat</keyword>
<evidence type="ECO:0000256" key="3">
    <source>
        <dbReference type="ARBA" id="ARBA00022737"/>
    </source>
</evidence>
<evidence type="ECO:0000313" key="16">
    <source>
        <dbReference type="Proteomes" id="UP000435112"/>
    </source>
</evidence>
<keyword evidence="6" id="KW-0238">DNA-binding</keyword>